<dbReference type="PANTHER" id="PTHR34709:SF77">
    <property type="entry name" value="F-BOX DOMAIN-CONTAINING PROTEIN"/>
    <property type="match status" value="1"/>
</dbReference>
<dbReference type="Gene3D" id="3.80.10.10">
    <property type="entry name" value="Ribonuclease Inhibitor"/>
    <property type="match status" value="1"/>
</dbReference>
<reference evidence="2" key="2">
    <citation type="submission" date="2018-10" db="UniProtKB">
        <authorList>
            <consortium name="EnsemblPlants"/>
        </authorList>
    </citation>
    <scope>IDENTIFICATION</scope>
</reference>
<dbReference type="GO" id="GO:0004722">
    <property type="term" value="F:protein serine/threonine phosphatase activity"/>
    <property type="evidence" value="ECO:0000318"/>
    <property type="project" value="GO_Central"/>
</dbReference>
<dbReference type="InterPro" id="IPR032675">
    <property type="entry name" value="LRR_dom_sf"/>
</dbReference>
<dbReference type="SUPFAM" id="SSF52047">
    <property type="entry name" value="RNI-like"/>
    <property type="match status" value="1"/>
</dbReference>
<name>A0A3B6CD52_WHEAT</name>
<dbReference type="Gramene" id="TraesCS2B03G1228300.1">
    <property type="protein sequence ID" value="TraesCS2B03G1228300.1.CDS"/>
    <property type="gene ID" value="TraesCS2B03G1228300"/>
</dbReference>
<organism evidence="2">
    <name type="scientific">Triticum aestivum</name>
    <name type="common">Wheat</name>
    <dbReference type="NCBI Taxonomy" id="4565"/>
    <lineage>
        <taxon>Eukaryota</taxon>
        <taxon>Viridiplantae</taxon>
        <taxon>Streptophyta</taxon>
        <taxon>Embryophyta</taxon>
        <taxon>Tracheophyta</taxon>
        <taxon>Spermatophyta</taxon>
        <taxon>Magnoliopsida</taxon>
        <taxon>Liliopsida</taxon>
        <taxon>Poales</taxon>
        <taxon>Poaceae</taxon>
        <taxon>BOP clade</taxon>
        <taxon>Pooideae</taxon>
        <taxon>Triticodae</taxon>
        <taxon>Triticeae</taxon>
        <taxon>Triticinae</taxon>
        <taxon>Triticum</taxon>
    </lineage>
</organism>
<dbReference type="GO" id="GO:0007165">
    <property type="term" value="P:signal transduction"/>
    <property type="evidence" value="ECO:0000318"/>
    <property type="project" value="GO_Central"/>
</dbReference>
<evidence type="ECO:0000313" key="3">
    <source>
        <dbReference type="Proteomes" id="UP000019116"/>
    </source>
</evidence>
<feature type="domain" description="F-box" evidence="1">
    <location>
        <begin position="15"/>
        <end position="55"/>
    </location>
</feature>
<dbReference type="Gramene" id="TraesCLE_scaffold_003964_01G000100.1">
    <property type="protein sequence ID" value="TraesCLE_scaffold_003964_01G000100.1"/>
    <property type="gene ID" value="TraesCLE_scaffold_003964_01G000100"/>
</dbReference>
<dbReference type="Gramene" id="TraesARI2B03G01044650.1">
    <property type="protein sequence ID" value="TraesARI2B03G01044650.1"/>
    <property type="gene ID" value="TraesARI2B03G01044650"/>
</dbReference>
<keyword evidence="3" id="KW-1185">Reference proteome</keyword>
<dbReference type="EnsemblPlants" id="TraesCS2B02G487100.1">
    <property type="protein sequence ID" value="TraesCS2B02G487100.1"/>
    <property type="gene ID" value="TraesCS2B02G487100"/>
</dbReference>
<dbReference type="AlphaFoldDB" id="A0A3B6CD52"/>
<evidence type="ECO:0000259" key="1">
    <source>
        <dbReference type="Pfam" id="PF00646"/>
    </source>
</evidence>
<dbReference type="Gramene" id="TraesCS2B02G487100.1">
    <property type="protein sequence ID" value="TraesCS2B02G487100.1"/>
    <property type="gene ID" value="TraesCS2B02G487100"/>
</dbReference>
<dbReference type="InterPro" id="IPR055312">
    <property type="entry name" value="FBL15-like"/>
</dbReference>
<accession>A0A3B6CD52</accession>
<dbReference type="OrthoDB" id="649076at2759"/>
<protein>
    <recommendedName>
        <fullName evidence="1">F-box domain-containing protein</fullName>
    </recommendedName>
</protein>
<sequence>MGWSSKRSEGPADLISVLPEDLLLEILERLGSARAAAGTSLLSRRWRGLWTRLPNLTLSLHDLPFGSIQAALHRAARPGVDIYQLNIRVAGQAGMIGAGSFSSLLREAASLSPVELRLTLPWNLQVSCMDVTLPSFHRATFMDLRARALHLTVFAKPYAASNGCYVPFRSLERLSLSGCHIDLATFIPFCPRLRVLRLNTTGLIDMSNIAVQSASLEELVVEHGNRWTRRTHVSVDSPVLKQLTASFHACGNIGVSILAPMLEKVWWRCSYAKPIYGHGLWGLSEVGLNTRETHSGRDACVQLPSVHVLSLHLSPVQVSVSFPNADLSFFAAEIDKHMVTSFSGLHLHLSTKGHVFGAFVLHLLGMHRIHTALRNLKIVLLRSEVKDACPVNCLCDEPKKWRTETITLADLENMEIEGVGGEDHEFDFLKAIFRCAPMLKTVTVRLSDGVTPSVDWCTKVNNIFMAYPSVECNADLVSRAKAVC</sequence>
<dbReference type="InterPro" id="IPR001810">
    <property type="entry name" value="F-box_dom"/>
</dbReference>
<dbReference type="Gramene" id="TraesROB_scaffold_000763_01G000100.1">
    <property type="protein sequence ID" value="TraesROB_scaffold_000763_01G000100.1"/>
    <property type="gene ID" value="TraesROB_scaffold_000763_01G000100"/>
</dbReference>
<evidence type="ECO:0000313" key="2">
    <source>
        <dbReference type="EnsemblPlants" id="TraesCS2B02G487100.1"/>
    </source>
</evidence>
<proteinExistence type="predicted"/>
<dbReference type="Proteomes" id="UP000019116">
    <property type="component" value="Chromosome 2B"/>
</dbReference>
<dbReference type="InterPro" id="IPR036047">
    <property type="entry name" value="F-box-like_dom_sf"/>
</dbReference>
<reference evidence="2" key="1">
    <citation type="submission" date="2018-08" db="EMBL/GenBank/DDBJ databases">
        <authorList>
            <person name="Rossello M."/>
        </authorList>
    </citation>
    <scope>NUCLEOTIDE SEQUENCE [LARGE SCALE GENOMIC DNA]</scope>
    <source>
        <strain evidence="2">cv. Chinese Spring</strain>
    </source>
</reference>
<dbReference type="Pfam" id="PF00646">
    <property type="entry name" value="F-box"/>
    <property type="match status" value="1"/>
</dbReference>
<dbReference type="PANTHER" id="PTHR34709">
    <property type="entry name" value="OS10G0396666 PROTEIN"/>
    <property type="match status" value="1"/>
</dbReference>
<dbReference type="SUPFAM" id="SSF81383">
    <property type="entry name" value="F-box domain"/>
    <property type="match status" value="1"/>
</dbReference>